<name>A0ABP0IUU6_9DINO</name>
<evidence type="ECO:0000313" key="1">
    <source>
        <dbReference type="EMBL" id="CAK9005849.1"/>
    </source>
</evidence>
<sequence length="789" mass="86692">ALERAEFDAAGSGETIRLDLNPIQMSLAVADLAKLRFIKQDPHMVFSKLLRSISDVSPSLGGLAVCHVVCALARASDARTLSWRSKKVLTVHTNEDSFQMLLLNKLEAQLLNRMDELQPQGLSASAAAFVKLRRCSQELFAGLARVSMRCLASFSPEDFAMMSSALGAVPDAFSSSWSCSLLEQLGEHAARSLTQSSWSPRQVAQVFRPFASQALPEGLLTAAVGHFRTEAKNYSPRDVAKFLSGIGSATRNKDFAAVLWGALKPRLAARNPASGAETLAMAQALAQLRHVIPASQLRHRFRFLSRSLRRAVDCQLLQPHEQATALQIWALLGLRDWPLLAKLAGRGLEALAANTVLRLTDGADTILPAHPEDLSEAIYAFAKLGAPDLVPGACRPPVSGFLLRAMKVLDAADAVVRLSERGLQQLLLGIALSGPSEEAPLARFPAQAFAERPRSMVPVSQRSKSLRGVSVEIRFANLRLDAASETARLVTNCAALEFWLTSDELSPEPAEFFSDCLKINEAEPKASLRTLELNVLTALERFLKTNPSEEDVPPSISIMHQTPVGDIKLAIPSWNVAIMVGLPPDFFQRPPADSGWGSTGENELDHGALPGDFVHSLGETVELEAPCDERTPMPNSSQHGGPDNCLLDWQRLPALRIRLLKCPSSRRHFKTFAQQQPCRQHGCRVDLQLISSRFKPGDGRPCTELAAWGLFHFVGHEDLIRYPMPPTLNWISLHHPMKAALPLLHESHDIHFAWFIAVSRFAHTAKEIQGMILHVCWKWHAIICNNILK</sequence>
<keyword evidence="2" id="KW-1185">Reference proteome</keyword>
<dbReference type="Proteomes" id="UP001642484">
    <property type="component" value="Unassembled WGS sequence"/>
</dbReference>
<comment type="caution">
    <text evidence="1">The sequence shown here is derived from an EMBL/GenBank/DDBJ whole genome shotgun (WGS) entry which is preliminary data.</text>
</comment>
<proteinExistence type="predicted"/>
<gene>
    <name evidence="1" type="ORF">CCMP2556_LOCUS8221</name>
</gene>
<feature type="non-terminal residue" evidence="1">
    <location>
        <position position="1"/>
    </location>
</feature>
<organism evidence="1 2">
    <name type="scientific">Durusdinium trenchii</name>
    <dbReference type="NCBI Taxonomy" id="1381693"/>
    <lineage>
        <taxon>Eukaryota</taxon>
        <taxon>Sar</taxon>
        <taxon>Alveolata</taxon>
        <taxon>Dinophyceae</taxon>
        <taxon>Suessiales</taxon>
        <taxon>Symbiodiniaceae</taxon>
        <taxon>Durusdinium</taxon>
    </lineage>
</organism>
<accession>A0ABP0IUU6</accession>
<dbReference type="EMBL" id="CAXAMN010003714">
    <property type="protein sequence ID" value="CAK9005849.1"/>
    <property type="molecule type" value="Genomic_DNA"/>
</dbReference>
<reference evidence="1 2" key="1">
    <citation type="submission" date="2024-02" db="EMBL/GenBank/DDBJ databases">
        <authorList>
            <person name="Chen Y."/>
            <person name="Shah S."/>
            <person name="Dougan E. K."/>
            <person name="Thang M."/>
            <person name="Chan C."/>
        </authorList>
    </citation>
    <scope>NUCLEOTIDE SEQUENCE [LARGE SCALE GENOMIC DNA]</scope>
</reference>
<protein>
    <submittedName>
        <fullName evidence="1">Uncharacterized protein</fullName>
    </submittedName>
</protein>
<evidence type="ECO:0000313" key="2">
    <source>
        <dbReference type="Proteomes" id="UP001642484"/>
    </source>
</evidence>